<reference evidence="3" key="1">
    <citation type="submission" date="2023-03" db="EMBL/GenBank/DDBJ databases">
        <title>Massive genome expansion in bonnet fungi (Mycena s.s.) driven by repeated elements and novel gene families across ecological guilds.</title>
        <authorList>
            <consortium name="Lawrence Berkeley National Laboratory"/>
            <person name="Harder C.B."/>
            <person name="Miyauchi S."/>
            <person name="Viragh M."/>
            <person name="Kuo A."/>
            <person name="Thoen E."/>
            <person name="Andreopoulos B."/>
            <person name="Lu D."/>
            <person name="Skrede I."/>
            <person name="Drula E."/>
            <person name="Henrissat B."/>
            <person name="Morin E."/>
            <person name="Kohler A."/>
            <person name="Barry K."/>
            <person name="LaButti K."/>
            <person name="Morin E."/>
            <person name="Salamov A."/>
            <person name="Lipzen A."/>
            <person name="Mereny Z."/>
            <person name="Hegedus B."/>
            <person name="Baldrian P."/>
            <person name="Stursova M."/>
            <person name="Weitz H."/>
            <person name="Taylor A."/>
            <person name="Grigoriev I.V."/>
            <person name="Nagy L.G."/>
            <person name="Martin F."/>
            <person name="Kauserud H."/>
        </authorList>
    </citation>
    <scope>NUCLEOTIDE SEQUENCE</scope>
    <source>
        <strain evidence="3">CBHHK200</strain>
    </source>
</reference>
<keyword evidence="2" id="KW-0472">Membrane</keyword>
<evidence type="ECO:0000256" key="1">
    <source>
        <dbReference type="SAM" id="MobiDB-lite"/>
    </source>
</evidence>
<dbReference type="EMBL" id="JARJCM010000096">
    <property type="protein sequence ID" value="KAJ7029916.1"/>
    <property type="molecule type" value="Genomic_DNA"/>
</dbReference>
<sequence length="449" mass="49261">MAAGLFFMNFSEFGWAGRHIFPTPLSFAFVPLGLSLSISTIFRVATIVRSDGRFFRQRFRFLGYCMTSRLPYTPMAIFLNRSVGRPLVRGESFAIIAARAFVLSCIGLAIPAFGIYAMVISPIRAQVYTRSVATFAGADLGSPPGNATFLITSFNFDESQPSADFSVNSFVAADLVRSSNCSVTALDTELVVECPLPWTSVRSVSTSINIRPGYVVTITPLPEKPVILSWEEVQSDFNSVRTHIATNPTPLVSGSHLFGRLTWKKREMLSRWVLGLPTAMKSVFTAEISGLQTLPSITSATNEASLQLYQPYSYAIRLEQDSSDVSPLSGLSTFGGFWSFVNGAFALFFGANVVYFAVGRRPLSALGLIHIFQRNTLVRRWHADFPALRTEGGVAGSETAGVVAFIRERLIDIDEELPAAPQNDLESQSSVLNHTRDDSRTSLLDLTKE</sequence>
<feature type="transmembrane region" description="Helical" evidence="2">
    <location>
        <begin position="20"/>
        <end position="41"/>
    </location>
</feature>
<feature type="transmembrane region" description="Helical" evidence="2">
    <location>
        <begin position="92"/>
        <end position="120"/>
    </location>
</feature>
<organism evidence="3 4">
    <name type="scientific">Mycena alexandri</name>
    <dbReference type="NCBI Taxonomy" id="1745969"/>
    <lineage>
        <taxon>Eukaryota</taxon>
        <taxon>Fungi</taxon>
        <taxon>Dikarya</taxon>
        <taxon>Basidiomycota</taxon>
        <taxon>Agaricomycotina</taxon>
        <taxon>Agaricomycetes</taxon>
        <taxon>Agaricomycetidae</taxon>
        <taxon>Agaricales</taxon>
        <taxon>Marasmiineae</taxon>
        <taxon>Mycenaceae</taxon>
        <taxon>Mycena</taxon>
    </lineage>
</organism>
<keyword evidence="2" id="KW-0812">Transmembrane</keyword>
<evidence type="ECO:0000313" key="4">
    <source>
        <dbReference type="Proteomes" id="UP001218188"/>
    </source>
</evidence>
<feature type="compositionally biased region" description="Basic and acidic residues" evidence="1">
    <location>
        <begin position="434"/>
        <end position="449"/>
    </location>
</feature>
<proteinExistence type="predicted"/>
<keyword evidence="4" id="KW-1185">Reference proteome</keyword>
<name>A0AAD6X057_9AGAR</name>
<feature type="compositionally biased region" description="Polar residues" evidence="1">
    <location>
        <begin position="424"/>
        <end position="433"/>
    </location>
</feature>
<feature type="transmembrane region" description="Helical" evidence="2">
    <location>
        <begin position="61"/>
        <end position="80"/>
    </location>
</feature>
<protein>
    <submittedName>
        <fullName evidence="3">Uncharacterized protein</fullName>
    </submittedName>
</protein>
<feature type="transmembrane region" description="Helical" evidence="2">
    <location>
        <begin position="337"/>
        <end position="358"/>
    </location>
</feature>
<keyword evidence="2" id="KW-1133">Transmembrane helix</keyword>
<gene>
    <name evidence="3" type="ORF">C8F04DRAFT_1115455</name>
</gene>
<evidence type="ECO:0000313" key="3">
    <source>
        <dbReference type="EMBL" id="KAJ7029916.1"/>
    </source>
</evidence>
<evidence type="ECO:0000256" key="2">
    <source>
        <dbReference type="SAM" id="Phobius"/>
    </source>
</evidence>
<dbReference type="AlphaFoldDB" id="A0AAD6X057"/>
<feature type="region of interest" description="Disordered" evidence="1">
    <location>
        <begin position="421"/>
        <end position="449"/>
    </location>
</feature>
<accession>A0AAD6X057</accession>
<comment type="caution">
    <text evidence="3">The sequence shown here is derived from an EMBL/GenBank/DDBJ whole genome shotgun (WGS) entry which is preliminary data.</text>
</comment>
<dbReference type="Proteomes" id="UP001218188">
    <property type="component" value="Unassembled WGS sequence"/>
</dbReference>